<feature type="non-terminal residue" evidence="1">
    <location>
        <position position="1"/>
    </location>
</feature>
<dbReference type="EMBL" id="CAJVPQ010010567">
    <property type="protein sequence ID" value="CAG8722981.1"/>
    <property type="molecule type" value="Genomic_DNA"/>
</dbReference>
<dbReference type="AlphaFoldDB" id="A0A9N9NCQ1"/>
<evidence type="ECO:0000313" key="2">
    <source>
        <dbReference type="Proteomes" id="UP000789570"/>
    </source>
</evidence>
<protein>
    <submittedName>
        <fullName evidence="1">15753_t:CDS:1</fullName>
    </submittedName>
</protein>
<reference evidence="1" key="1">
    <citation type="submission" date="2021-06" db="EMBL/GenBank/DDBJ databases">
        <authorList>
            <person name="Kallberg Y."/>
            <person name="Tangrot J."/>
            <person name="Rosling A."/>
        </authorList>
    </citation>
    <scope>NUCLEOTIDE SEQUENCE</scope>
    <source>
        <strain evidence="1">UK204</strain>
    </source>
</reference>
<sequence length="82" mass="9099">DHMDLSLSFLTSMLRDLIQVESGFSGLKYFNVKRFQGRAKEKQVGFLINSMPNDLNIDLIPPSHLNISANPPKNTADNPSGP</sequence>
<accession>A0A9N9NCQ1</accession>
<proteinExistence type="predicted"/>
<comment type="caution">
    <text evidence="1">The sequence shown here is derived from an EMBL/GenBank/DDBJ whole genome shotgun (WGS) entry which is preliminary data.</text>
</comment>
<organism evidence="1 2">
    <name type="scientific">Funneliformis caledonium</name>
    <dbReference type="NCBI Taxonomy" id="1117310"/>
    <lineage>
        <taxon>Eukaryota</taxon>
        <taxon>Fungi</taxon>
        <taxon>Fungi incertae sedis</taxon>
        <taxon>Mucoromycota</taxon>
        <taxon>Glomeromycotina</taxon>
        <taxon>Glomeromycetes</taxon>
        <taxon>Glomerales</taxon>
        <taxon>Glomeraceae</taxon>
        <taxon>Funneliformis</taxon>
    </lineage>
</organism>
<keyword evidence="2" id="KW-1185">Reference proteome</keyword>
<name>A0A9N9NCQ1_9GLOM</name>
<evidence type="ECO:0000313" key="1">
    <source>
        <dbReference type="EMBL" id="CAG8722981.1"/>
    </source>
</evidence>
<gene>
    <name evidence="1" type="ORF">FCALED_LOCUS14489</name>
</gene>
<dbReference type="Proteomes" id="UP000789570">
    <property type="component" value="Unassembled WGS sequence"/>
</dbReference>